<evidence type="ECO:0000313" key="4">
    <source>
        <dbReference type="Proteomes" id="UP001652700"/>
    </source>
</evidence>
<dbReference type="GeneID" id="126882660"/>
<dbReference type="PROSITE" id="PS50158">
    <property type="entry name" value="ZF_CCHC"/>
    <property type="match status" value="1"/>
</dbReference>
<dbReference type="EnsemblMetazoa" id="XM_050647633.1">
    <property type="protein sequence ID" value="XP_050503590.1"/>
    <property type="gene ID" value="LOC126882660"/>
</dbReference>
<reference evidence="3" key="1">
    <citation type="submission" date="2025-05" db="UniProtKB">
        <authorList>
            <consortium name="EnsemblMetazoa"/>
        </authorList>
    </citation>
    <scope>IDENTIFICATION</scope>
</reference>
<protein>
    <recommendedName>
        <fullName evidence="2">CCHC-type domain-containing protein</fullName>
    </recommendedName>
</protein>
<dbReference type="Proteomes" id="UP001652700">
    <property type="component" value="Unplaced"/>
</dbReference>
<evidence type="ECO:0000256" key="1">
    <source>
        <dbReference type="PROSITE-ProRule" id="PRU00047"/>
    </source>
</evidence>
<dbReference type="InterPro" id="IPR036875">
    <property type="entry name" value="Znf_CCHC_sf"/>
</dbReference>
<sequence>MSRRLQVNRLSQDELNYELLIRGIAVGTVEQMRHALASAIRLEGSGDSVKYPDYPFTPEEDIKAVRGKLAELETFVNAFEGTKTSNDFIKYMVKLNHVLNRIDNIPDIEEDRPQLVASAYALMGSLTEKAEHMQAKSTVPVQLSCFSPDQTQNFATEITQASSPVAASASPKVTAASPYVKSVPPSRWDLKFSGDRKGMSLSAFLERVEELRVARHVSKETLLESGIDLFSGKAYQFYLAYRDQVSNWDEFLILLREEYLSPNYDEKLFDEIRRRTQGSDESMGIFIAVMLGYFNRLTCPVSDDTKLKILLRNIAPYYQNQLALVEIDSIAHLRELGKKLEARKDAIENFVQPTRRGNVMEPDLAYIEVQSSSSVDTCQASTSSSKGRQQNPSTSKAQIVCYRCNKPGHRAVGCTEPGRKFCYRCKKEGVTMRTCPNCKPSEN</sequence>
<keyword evidence="1" id="KW-0479">Metal-binding</keyword>
<accession>A0ABM5K077</accession>
<evidence type="ECO:0000313" key="3">
    <source>
        <dbReference type="EnsemblMetazoa" id="XP_050503590.1"/>
    </source>
</evidence>
<organism evidence="3 4">
    <name type="scientific">Diabrotica virgifera virgifera</name>
    <name type="common">western corn rootworm</name>
    <dbReference type="NCBI Taxonomy" id="50390"/>
    <lineage>
        <taxon>Eukaryota</taxon>
        <taxon>Metazoa</taxon>
        <taxon>Ecdysozoa</taxon>
        <taxon>Arthropoda</taxon>
        <taxon>Hexapoda</taxon>
        <taxon>Insecta</taxon>
        <taxon>Pterygota</taxon>
        <taxon>Neoptera</taxon>
        <taxon>Endopterygota</taxon>
        <taxon>Coleoptera</taxon>
        <taxon>Polyphaga</taxon>
        <taxon>Cucujiformia</taxon>
        <taxon>Chrysomeloidea</taxon>
        <taxon>Chrysomelidae</taxon>
        <taxon>Galerucinae</taxon>
        <taxon>Diabroticina</taxon>
        <taxon>Diabroticites</taxon>
        <taxon>Diabrotica</taxon>
    </lineage>
</organism>
<name>A0ABM5K077_DIAVI</name>
<dbReference type="SMART" id="SM00343">
    <property type="entry name" value="ZnF_C2HC"/>
    <property type="match status" value="2"/>
</dbReference>
<dbReference type="Gene3D" id="4.10.60.10">
    <property type="entry name" value="Zinc finger, CCHC-type"/>
    <property type="match status" value="1"/>
</dbReference>
<feature type="domain" description="CCHC-type" evidence="2">
    <location>
        <begin position="401"/>
        <end position="416"/>
    </location>
</feature>
<proteinExistence type="predicted"/>
<dbReference type="RefSeq" id="XP_050503590.1">
    <property type="nucleotide sequence ID" value="XM_050647633.1"/>
</dbReference>
<dbReference type="InterPro" id="IPR001878">
    <property type="entry name" value="Znf_CCHC"/>
</dbReference>
<keyword evidence="4" id="KW-1185">Reference proteome</keyword>
<evidence type="ECO:0000259" key="2">
    <source>
        <dbReference type="PROSITE" id="PS50158"/>
    </source>
</evidence>
<keyword evidence="1" id="KW-0862">Zinc</keyword>
<dbReference type="SUPFAM" id="SSF57756">
    <property type="entry name" value="Retrovirus zinc finger-like domains"/>
    <property type="match status" value="1"/>
</dbReference>
<keyword evidence="1" id="KW-0863">Zinc-finger</keyword>